<dbReference type="AlphaFoldDB" id="A0A7I7WGT3"/>
<keyword evidence="1" id="KW-0812">Transmembrane</keyword>
<protein>
    <submittedName>
        <fullName evidence="2">Uncharacterized protein</fullName>
    </submittedName>
</protein>
<keyword evidence="1" id="KW-1133">Transmembrane helix</keyword>
<organism evidence="2 3">
    <name type="scientific">Mycolicibacterium gadium</name>
    <name type="common">Mycobacterium gadium</name>
    <dbReference type="NCBI Taxonomy" id="1794"/>
    <lineage>
        <taxon>Bacteria</taxon>
        <taxon>Bacillati</taxon>
        <taxon>Actinomycetota</taxon>
        <taxon>Actinomycetes</taxon>
        <taxon>Mycobacteriales</taxon>
        <taxon>Mycobacteriaceae</taxon>
        <taxon>Mycolicibacterium</taxon>
    </lineage>
</organism>
<accession>A0A7I7WGT3</accession>
<name>A0A7I7WGT3_MYCGU</name>
<evidence type="ECO:0000313" key="3">
    <source>
        <dbReference type="Proteomes" id="UP000466187"/>
    </source>
</evidence>
<evidence type="ECO:0000256" key="1">
    <source>
        <dbReference type="SAM" id="Phobius"/>
    </source>
</evidence>
<sequence length="57" mass="5926">MGSLLVVVGAAMAVAHLIAHLANMRVIGVQDLLIGFPMAAILVIIGLLLIGLHSLRE</sequence>
<feature type="transmembrane region" description="Helical" evidence="1">
    <location>
        <begin position="34"/>
        <end position="55"/>
    </location>
</feature>
<reference evidence="2 3" key="1">
    <citation type="journal article" date="2019" name="Emerg. Microbes Infect.">
        <title>Comprehensive subspecies identification of 175 nontuberculous mycobacteria species based on 7547 genomic profiles.</title>
        <authorList>
            <person name="Matsumoto Y."/>
            <person name="Kinjo T."/>
            <person name="Motooka D."/>
            <person name="Nabeya D."/>
            <person name="Jung N."/>
            <person name="Uechi K."/>
            <person name="Horii T."/>
            <person name="Iida T."/>
            <person name="Fujita J."/>
            <person name="Nakamura S."/>
        </authorList>
    </citation>
    <scope>NUCLEOTIDE SEQUENCE [LARGE SCALE GENOMIC DNA]</scope>
    <source>
        <strain evidence="2 3">JCM 12688</strain>
    </source>
</reference>
<keyword evidence="1" id="KW-0472">Membrane</keyword>
<dbReference type="RefSeq" id="WP_235689942.1">
    <property type="nucleotide sequence ID" value="NZ_AP022608.1"/>
</dbReference>
<dbReference type="KEGG" id="mgad:MGAD_03400"/>
<dbReference type="EMBL" id="AP022608">
    <property type="protein sequence ID" value="BBZ16005.1"/>
    <property type="molecule type" value="Genomic_DNA"/>
</dbReference>
<dbReference type="Proteomes" id="UP000466187">
    <property type="component" value="Chromosome"/>
</dbReference>
<gene>
    <name evidence="2" type="ORF">MGAD_03400</name>
</gene>
<proteinExistence type="predicted"/>
<evidence type="ECO:0000313" key="2">
    <source>
        <dbReference type="EMBL" id="BBZ16005.1"/>
    </source>
</evidence>